<keyword evidence="8" id="KW-0999">Mitochondrion inner membrane</keyword>
<dbReference type="InterPro" id="IPR001750">
    <property type="entry name" value="ND/Mrp_TM"/>
</dbReference>
<feature type="transmembrane region" description="Helical" evidence="18">
    <location>
        <begin position="290"/>
        <end position="312"/>
    </location>
</feature>
<accession>A0A6B9WES4</accession>
<dbReference type="PANTHER" id="PTHR42829">
    <property type="entry name" value="NADH-UBIQUINONE OXIDOREDUCTASE CHAIN 5"/>
    <property type="match status" value="1"/>
</dbReference>
<evidence type="ECO:0000256" key="6">
    <source>
        <dbReference type="ARBA" id="ARBA00022660"/>
    </source>
</evidence>
<keyword evidence="7 18" id="KW-0812">Transmembrane</keyword>
<evidence type="ECO:0000256" key="7">
    <source>
        <dbReference type="ARBA" id="ARBA00022692"/>
    </source>
</evidence>
<feature type="transmembrane region" description="Helical" evidence="18">
    <location>
        <begin position="266"/>
        <end position="284"/>
    </location>
</feature>
<evidence type="ECO:0000256" key="12">
    <source>
        <dbReference type="ARBA" id="ARBA00023027"/>
    </source>
</evidence>
<feature type="domain" description="NADH dehydrogenase subunit 5 C-terminal" evidence="20">
    <location>
        <begin position="387"/>
        <end position="554"/>
    </location>
</feature>
<evidence type="ECO:0000256" key="2">
    <source>
        <dbReference type="ARBA" id="ARBA00004448"/>
    </source>
</evidence>
<keyword evidence="13" id="KW-0830">Ubiquinone</keyword>
<geneLocation type="mitochondrion" evidence="21"/>
<keyword evidence="14 21" id="KW-0496">Mitochondrion</keyword>
<feature type="transmembrane region" description="Helical" evidence="18">
    <location>
        <begin position="371"/>
        <end position="393"/>
    </location>
</feature>
<evidence type="ECO:0000256" key="4">
    <source>
        <dbReference type="ARBA" id="ARBA00021096"/>
    </source>
</evidence>
<keyword evidence="15 18" id="KW-0472">Membrane</keyword>
<evidence type="ECO:0000313" key="21">
    <source>
        <dbReference type="EMBL" id="QHQ98542.1"/>
    </source>
</evidence>
<comment type="subcellular location">
    <subcellularLocation>
        <location evidence="2">Mitochondrion inner membrane</location>
        <topology evidence="2">Multi-pass membrane protein</topology>
    </subcellularLocation>
</comment>
<dbReference type="GO" id="GO:0003954">
    <property type="term" value="F:NADH dehydrogenase activity"/>
    <property type="evidence" value="ECO:0007669"/>
    <property type="project" value="TreeGrafter"/>
</dbReference>
<evidence type="ECO:0000256" key="3">
    <source>
        <dbReference type="ARBA" id="ARBA00012944"/>
    </source>
</evidence>
<evidence type="ECO:0000256" key="10">
    <source>
        <dbReference type="ARBA" id="ARBA00022982"/>
    </source>
</evidence>
<feature type="transmembrane region" description="Helical" evidence="18">
    <location>
        <begin position="84"/>
        <end position="102"/>
    </location>
</feature>
<dbReference type="GO" id="GO:0005743">
    <property type="term" value="C:mitochondrial inner membrane"/>
    <property type="evidence" value="ECO:0007669"/>
    <property type="project" value="UniProtKB-SubCell"/>
</dbReference>
<dbReference type="Pfam" id="PF06455">
    <property type="entry name" value="NADH5_C"/>
    <property type="match status" value="1"/>
</dbReference>
<evidence type="ECO:0000256" key="15">
    <source>
        <dbReference type="ARBA" id="ARBA00023136"/>
    </source>
</evidence>
<feature type="transmembrane region" description="Helical" evidence="18">
    <location>
        <begin position="533"/>
        <end position="554"/>
    </location>
</feature>
<dbReference type="InterPro" id="IPR003945">
    <property type="entry name" value="NU5C-like"/>
</dbReference>
<keyword evidence="10" id="KW-0249">Electron transport</keyword>
<dbReference type="GO" id="GO:0042773">
    <property type="term" value="P:ATP synthesis coupled electron transport"/>
    <property type="evidence" value="ECO:0007669"/>
    <property type="project" value="InterPro"/>
</dbReference>
<dbReference type="Pfam" id="PF00361">
    <property type="entry name" value="Proton_antipo_M"/>
    <property type="match status" value="1"/>
</dbReference>
<dbReference type="AlphaFoldDB" id="A0A6B9WES4"/>
<dbReference type="GO" id="GO:0015990">
    <property type="term" value="P:electron transport coupled proton transport"/>
    <property type="evidence" value="ECO:0007669"/>
    <property type="project" value="TreeGrafter"/>
</dbReference>
<keyword evidence="6" id="KW-0679">Respiratory chain</keyword>
<organism evidence="21">
    <name type="scientific">Macrocheles nataliae</name>
    <dbReference type="NCBI Taxonomy" id="2058476"/>
    <lineage>
        <taxon>Eukaryota</taxon>
        <taxon>Metazoa</taxon>
        <taxon>Ecdysozoa</taxon>
        <taxon>Arthropoda</taxon>
        <taxon>Chelicerata</taxon>
        <taxon>Arachnida</taxon>
        <taxon>Acari</taxon>
        <taxon>Parasitiformes</taxon>
        <taxon>Mesostigmata</taxon>
        <taxon>Gamasina</taxon>
        <taxon>Eviphidoidea</taxon>
        <taxon>Macrochelidae</taxon>
        <taxon>Macrocheles</taxon>
    </lineage>
</organism>
<keyword evidence="12" id="KW-0520">NAD</keyword>
<keyword evidence="11 18" id="KW-1133">Transmembrane helix</keyword>
<evidence type="ECO:0000256" key="13">
    <source>
        <dbReference type="ARBA" id="ARBA00023075"/>
    </source>
</evidence>
<dbReference type="EMBL" id="MK270527">
    <property type="protein sequence ID" value="QHQ98542.1"/>
    <property type="molecule type" value="Genomic_DNA"/>
</dbReference>
<feature type="transmembrane region" description="Helical" evidence="18">
    <location>
        <begin position="7"/>
        <end position="27"/>
    </location>
</feature>
<evidence type="ECO:0000256" key="16">
    <source>
        <dbReference type="ARBA" id="ARBA00031027"/>
    </source>
</evidence>
<feature type="domain" description="NADH:quinone oxidoreductase/Mrp antiporter transmembrane" evidence="19">
    <location>
        <begin position="104"/>
        <end position="382"/>
    </location>
</feature>
<evidence type="ECO:0000256" key="14">
    <source>
        <dbReference type="ARBA" id="ARBA00023128"/>
    </source>
</evidence>
<feature type="transmembrane region" description="Helical" evidence="18">
    <location>
        <begin position="209"/>
        <end position="229"/>
    </location>
</feature>
<feature type="transmembrane region" description="Helical" evidence="18">
    <location>
        <begin position="172"/>
        <end position="188"/>
    </location>
</feature>
<evidence type="ECO:0000256" key="11">
    <source>
        <dbReference type="ARBA" id="ARBA00022989"/>
    </source>
</evidence>
<evidence type="ECO:0000259" key="19">
    <source>
        <dbReference type="Pfam" id="PF00361"/>
    </source>
</evidence>
<evidence type="ECO:0000256" key="17">
    <source>
        <dbReference type="ARBA" id="ARBA00049551"/>
    </source>
</evidence>
<dbReference type="InterPro" id="IPR010934">
    <property type="entry name" value="NADH_DH_su5_C"/>
</dbReference>
<feature type="transmembrane region" description="Helical" evidence="18">
    <location>
        <begin position="47"/>
        <end position="72"/>
    </location>
</feature>
<dbReference type="EC" id="7.1.1.2" evidence="3"/>
<name>A0A6B9WES4_9ACAR</name>
<evidence type="ECO:0000256" key="5">
    <source>
        <dbReference type="ARBA" id="ARBA00022448"/>
    </source>
</evidence>
<keyword evidence="9" id="KW-1278">Translocase</keyword>
<evidence type="ECO:0000256" key="9">
    <source>
        <dbReference type="ARBA" id="ARBA00022967"/>
    </source>
</evidence>
<comment type="catalytic activity">
    <reaction evidence="17">
        <text>a ubiquinone + NADH + 5 H(+)(in) = a ubiquinol + NAD(+) + 4 H(+)(out)</text>
        <dbReference type="Rhea" id="RHEA:29091"/>
        <dbReference type="Rhea" id="RHEA-COMP:9565"/>
        <dbReference type="Rhea" id="RHEA-COMP:9566"/>
        <dbReference type="ChEBI" id="CHEBI:15378"/>
        <dbReference type="ChEBI" id="CHEBI:16389"/>
        <dbReference type="ChEBI" id="CHEBI:17976"/>
        <dbReference type="ChEBI" id="CHEBI:57540"/>
        <dbReference type="ChEBI" id="CHEBI:57945"/>
        <dbReference type="EC" id="7.1.1.2"/>
    </reaction>
</comment>
<dbReference type="GO" id="GO:0008137">
    <property type="term" value="F:NADH dehydrogenase (ubiquinone) activity"/>
    <property type="evidence" value="ECO:0007669"/>
    <property type="project" value="UniProtKB-EC"/>
</dbReference>
<dbReference type="PANTHER" id="PTHR42829:SF2">
    <property type="entry name" value="NADH-UBIQUINONE OXIDOREDUCTASE CHAIN 5"/>
    <property type="match status" value="1"/>
</dbReference>
<keyword evidence="5" id="KW-0813">Transport</keyword>
<gene>
    <name evidence="21" type="primary">nad5</name>
</gene>
<feature type="transmembrane region" description="Helical" evidence="18">
    <location>
        <begin position="148"/>
        <end position="166"/>
    </location>
</feature>
<feature type="transmembrane region" description="Helical" evidence="18">
    <location>
        <begin position="241"/>
        <end position="259"/>
    </location>
</feature>
<reference evidence="21" key="1">
    <citation type="journal article" date="2019" name="Zool. Scr.">
        <title>Mitochondrial genome reorganization characterizes various lineages of mesostigmatid mites (Acari: Parasitiformes).</title>
        <authorList>
            <person name="Li W.-N."/>
            <person name="Shao R."/>
            <person name="Zhang Q."/>
            <person name="Deng W."/>
            <person name="Xue X.-F."/>
        </authorList>
    </citation>
    <scope>NUCLEOTIDE SEQUENCE</scope>
</reference>
<proteinExistence type="predicted"/>
<protein>
    <recommendedName>
        <fullName evidence="4">NADH-ubiquinone oxidoreductase chain 5</fullName>
        <ecNumber evidence="3">7.1.1.2</ecNumber>
    </recommendedName>
    <alternativeName>
        <fullName evidence="16">NADH dehydrogenase subunit 5</fullName>
    </alternativeName>
</protein>
<feature type="transmembrane region" description="Helical" evidence="18">
    <location>
        <begin position="333"/>
        <end position="351"/>
    </location>
</feature>
<feature type="transmembrane region" description="Helical" evidence="18">
    <location>
        <begin position="449"/>
        <end position="468"/>
    </location>
</feature>
<sequence>MMFQVWSIYLFILFLFFLFLSFYMILYNGIFILEFVLFYLKSLDVSFFMFFDWMSCLFLSIVMLISSMVLYYSEEYMKHDYNQNLFLILVLLFVLSMMLMVISLNMWMIMLGWDGLGLVSYCLVVYYQNESSQYAGMLTVLINRLGDIGMILSLIFFMNFLSWSFIDYLNNMKFYNYIILFLMLGALTKSAQMPFSSWLPAAMAAPTPVSALVHSSTLVTAGVYLMIRFSKYFEGGEFSSILLYISILTMFMSGMVAIFEMDLKKIIALSTLSQLGIMMMILSLGEESMAYFHLISHAIFKAMLFLCAGVVIHCMGGYQDIRKLPILQNVSPFIMGCMFLSSLSLMGFPFLSGFYSKDLILEFMYYHNNNMIIIMMIMLSVMMTVIYSLRMMYFCSWKSQVSMVFFSKMESKNFNFSILILSYFVIFLGSMFMWIFYKNPMVIILKLNIKILNFFMVMLSFFYLYIYFNKSYMKMDFMKNYIFSMWFLSIISSKSVMLLGEFMNKNLKLVESGWVEELTSQGMYKSVNSMKKIFLLNLITVKNVMLLLFMMMMFY</sequence>
<evidence type="ECO:0000256" key="1">
    <source>
        <dbReference type="ARBA" id="ARBA00003257"/>
    </source>
</evidence>
<evidence type="ECO:0000256" key="18">
    <source>
        <dbReference type="SAM" id="Phobius"/>
    </source>
</evidence>
<comment type="function">
    <text evidence="1">Core subunit of the mitochondrial membrane respiratory chain NADH dehydrogenase (Complex I) that is believed to belong to the minimal assembly required for catalysis. Complex I functions in the transfer of electrons from NADH to the respiratory chain. The immediate electron acceptor for the enzyme is believed to be ubiquinone.</text>
</comment>
<evidence type="ECO:0000259" key="20">
    <source>
        <dbReference type="Pfam" id="PF06455"/>
    </source>
</evidence>
<evidence type="ECO:0000256" key="8">
    <source>
        <dbReference type="ARBA" id="ARBA00022792"/>
    </source>
</evidence>
<feature type="transmembrane region" description="Helical" evidence="18">
    <location>
        <begin position="414"/>
        <end position="437"/>
    </location>
</feature>
<feature type="transmembrane region" description="Helical" evidence="18">
    <location>
        <begin position="108"/>
        <end position="127"/>
    </location>
</feature>
<dbReference type="PRINTS" id="PR01434">
    <property type="entry name" value="NADHDHGNASE5"/>
</dbReference>